<dbReference type="Proteomes" id="UP001380822">
    <property type="component" value="Unassembled WGS sequence"/>
</dbReference>
<sequence>MIIVTPSVLLDRNITRQADQARKLGMVLRPHMKASKSIDVARRVFPDGPGPITVSTVAVAEYFSSHGYRDMTSAVGLPPAFALRAMELCARTGAKLKLLLGTVEQADALAAVREAGGIEVRRERIRGW</sequence>
<dbReference type="EMBL" id="JBAKBE010000002">
    <property type="protein sequence ID" value="MEH0095620.1"/>
    <property type="molecule type" value="Genomic_DNA"/>
</dbReference>
<reference evidence="1 2" key="1">
    <citation type="submission" date="2024-02" db="EMBL/GenBank/DDBJ databases">
        <title>A new putative Pannonibacter species isolated from two cases of bloodstream infections in paediatric patients.</title>
        <authorList>
            <person name="Castellana S."/>
            <person name="De Laurentiis V."/>
            <person name="Grassi M."/>
            <person name="De Leonardis F."/>
            <person name="Mosca A."/>
            <person name="De Carlo C."/>
            <person name="Sparapano E."/>
            <person name="Ronga L."/>
            <person name="Santacroce L."/>
            <person name="Chironna M."/>
            <person name="De Robertis A."/>
            <person name="Bianco A."/>
            <person name="Del Sambro L."/>
            <person name="Capozzi L."/>
            <person name="Parisi A."/>
        </authorList>
    </citation>
    <scope>NUCLEOTIDE SEQUENCE [LARGE SCALE GENOMIC DNA]</scope>
    <source>
        <strain evidence="1 2">Pt2</strain>
    </source>
</reference>
<proteinExistence type="predicted"/>
<evidence type="ECO:0000313" key="2">
    <source>
        <dbReference type="Proteomes" id="UP001380822"/>
    </source>
</evidence>
<keyword evidence="2" id="KW-1185">Reference proteome</keyword>
<dbReference type="RefSeq" id="WP_334250433.1">
    <property type="nucleotide sequence ID" value="NZ_JBAKBE010000002.1"/>
</dbReference>
<comment type="caution">
    <text evidence="1">The sequence shown here is derived from an EMBL/GenBank/DDBJ whole genome shotgun (WGS) entry which is preliminary data.</text>
</comment>
<dbReference type="Gene3D" id="3.20.20.10">
    <property type="entry name" value="Alanine racemase"/>
    <property type="match status" value="1"/>
</dbReference>
<organism evidence="1 2">
    <name type="scientific">Pannonibacter anstelovis</name>
    <dbReference type="NCBI Taxonomy" id="3121537"/>
    <lineage>
        <taxon>Bacteria</taxon>
        <taxon>Pseudomonadati</taxon>
        <taxon>Pseudomonadota</taxon>
        <taxon>Alphaproteobacteria</taxon>
        <taxon>Hyphomicrobiales</taxon>
        <taxon>Stappiaceae</taxon>
        <taxon>Pannonibacter</taxon>
    </lineage>
</organism>
<gene>
    <name evidence="1" type="ORF">V6L76_05130</name>
</gene>
<accession>A0ABU7ZK52</accession>
<protein>
    <recommendedName>
        <fullName evidence="3">Alanine racemase N-terminal domain-containing protein</fullName>
    </recommendedName>
</protein>
<dbReference type="InterPro" id="IPR029066">
    <property type="entry name" value="PLP-binding_barrel"/>
</dbReference>
<name>A0ABU7ZK52_9HYPH</name>
<evidence type="ECO:0000313" key="1">
    <source>
        <dbReference type="EMBL" id="MEH0095620.1"/>
    </source>
</evidence>
<evidence type="ECO:0008006" key="3">
    <source>
        <dbReference type="Google" id="ProtNLM"/>
    </source>
</evidence>